<evidence type="ECO:0000256" key="2">
    <source>
        <dbReference type="SAM" id="MobiDB-lite"/>
    </source>
</evidence>
<evidence type="ECO:0000313" key="5">
    <source>
        <dbReference type="EMBL" id="NYH87783.1"/>
    </source>
</evidence>
<accession>A0A852Z5X6</accession>
<evidence type="ECO:0000313" key="6">
    <source>
        <dbReference type="Proteomes" id="UP000579605"/>
    </source>
</evidence>
<name>A0A852Z5X6_9ACTN</name>
<evidence type="ECO:0000256" key="3">
    <source>
        <dbReference type="SAM" id="Phobius"/>
    </source>
</evidence>
<proteinExistence type="predicted"/>
<dbReference type="AlphaFoldDB" id="A0A852Z5X6"/>
<keyword evidence="3" id="KW-1133">Transmembrane helix</keyword>
<keyword evidence="3" id="KW-0472">Membrane</keyword>
<dbReference type="Gene3D" id="3.30.360.10">
    <property type="entry name" value="Dihydrodipicolinate Reductase, domain 2"/>
    <property type="match status" value="1"/>
</dbReference>
<dbReference type="InterPro" id="IPR000683">
    <property type="entry name" value="Gfo/Idh/MocA-like_OxRdtase_N"/>
</dbReference>
<evidence type="ECO:0000256" key="1">
    <source>
        <dbReference type="ARBA" id="ARBA00023002"/>
    </source>
</evidence>
<feature type="transmembrane region" description="Helical" evidence="3">
    <location>
        <begin position="6"/>
        <end position="26"/>
    </location>
</feature>
<protein>
    <submittedName>
        <fullName evidence="5">Putative dehydrogenase</fullName>
    </submittedName>
</protein>
<dbReference type="Proteomes" id="UP000579605">
    <property type="component" value="Unassembled WGS sequence"/>
</dbReference>
<keyword evidence="3" id="KW-0812">Transmembrane</keyword>
<dbReference type="Gene3D" id="3.40.50.720">
    <property type="entry name" value="NAD(P)-binding Rossmann-like Domain"/>
    <property type="match status" value="1"/>
</dbReference>
<feature type="domain" description="Gfo/Idh/MocA-like oxidoreductase N-terminal" evidence="4">
    <location>
        <begin position="9"/>
        <end position="133"/>
    </location>
</feature>
<reference evidence="5 6" key="1">
    <citation type="submission" date="2020-07" db="EMBL/GenBank/DDBJ databases">
        <title>Sequencing the genomes of 1000 actinobacteria strains.</title>
        <authorList>
            <person name="Klenk H.-P."/>
        </authorList>
    </citation>
    <scope>NUCLEOTIDE SEQUENCE [LARGE SCALE GENOMIC DNA]</scope>
    <source>
        <strain evidence="5 6">DSM 18448</strain>
    </source>
</reference>
<feature type="region of interest" description="Disordered" evidence="2">
    <location>
        <begin position="356"/>
        <end position="382"/>
    </location>
</feature>
<comment type="caution">
    <text evidence="5">The sequence shown here is derived from an EMBL/GenBank/DDBJ whole genome shotgun (WGS) entry which is preliminary data.</text>
</comment>
<sequence length="382" mass="40992">MNDRPVYSAAVIGCGTGGMLSVRALAASERFRLVAACDLRADVRDKLAAEYPGIRTYADHRELLADVSAAAGTDHAIDVVCVSTYAPTHEEIALAALATRPRGLLVEKPLGDTAAAGRRIVDAVTRSGTPLAVPHGLLARPTSLEILRRVRAGDIGEVRLVEIECAGWDIINAGIHWFQYAVNLLVADPFAGVLATCDTSSRTFRDGMRVETEAVTYAWTRGGARVVLHSGDHVAQSRPGKDTLFRVVGTDGLVEFWGWENGYRIVAGSGPADVGPFPDADRSPHQVHLEELARQIDEGSPGHGPGHSPDHSPDYTVADTSLRALELCEAAYLSHRHRCVVTFPLSEFVLPEFVPPGASDWDPGTPYPGEGGGRDGRRLEAR</sequence>
<dbReference type="Pfam" id="PF01408">
    <property type="entry name" value="GFO_IDH_MocA"/>
    <property type="match status" value="1"/>
</dbReference>
<gene>
    <name evidence="5" type="ORF">F4554_000421</name>
</gene>
<evidence type="ECO:0000259" key="4">
    <source>
        <dbReference type="Pfam" id="PF01408"/>
    </source>
</evidence>
<dbReference type="GO" id="GO:0016491">
    <property type="term" value="F:oxidoreductase activity"/>
    <property type="evidence" value="ECO:0007669"/>
    <property type="project" value="UniProtKB-KW"/>
</dbReference>
<dbReference type="PANTHER" id="PTHR43818">
    <property type="entry name" value="BCDNA.GH03377"/>
    <property type="match status" value="1"/>
</dbReference>
<keyword evidence="6" id="KW-1185">Reference proteome</keyword>
<dbReference type="InterPro" id="IPR050463">
    <property type="entry name" value="Gfo/Idh/MocA_oxidrdct_glycsds"/>
</dbReference>
<organism evidence="5 6">
    <name type="scientific">Actinopolymorpha rutila</name>
    <dbReference type="NCBI Taxonomy" id="446787"/>
    <lineage>
        <taxon>Bacteria</taxon>
        <taxon>Bacillati</taxon>
        <taxon>Actinomycetota</taxon>
        <taxon>Actinomycetes</taxon>
        <taxon>Propionibacteriales</taxon>
        <taxon>Actinopolymorphaceae</taxon>
        <taxon>Actinopolymorpha</taxon>
    </lineage>
</organism>
<feature type="region of interest" description="Disordered" evidence="2">
    <location>
        <begin position="296"/>
        <end position="316"/>
    </location>
</feature>
<dbReference type="GO" id="GO:0000166">
    <property type="term" value="F:nucleotide binding"/>
    <property type="evidence" value="ECO:0007669"/>
    <property type="project" value="InterPro"/>
</dbReference>
<feature type="compositionally biased region" description="Basic and acidic residues" evidence="2">
    <location>
        <begin position="372"/>
        <end position="382"/>
    </location>
</feature>
<dbReference type="EMBL" id="JACBZH010000001">
    <property type="protein sequence ID" value="NYH87783.1"/>
    <property type="molecule type" value="Genomic_DNA"/>
</dbReference>
<dbReference type="InterPro" id="IPR036291">
    <property type="entry name" value="NAD(P)-bd_dom_sf"/>
</dbReference>
<dbReference type="SUPFAM" id="SSF55347">
    <property type="entry name" value="Glyceraldehyde-3-phosphate dehydrogenase-like, C-terminal domain"/>
    <property type="match status" value="1"/>
</dbReference>
<dbReference type="RefSeq" id="WP_179785796.1">
    <property type="nucleotide sequence ID" value="NZ_BAAARR010000034.1"/>
</dbReference>
<dbReference type="SUPFAM" id="SSF51735">
    <property type="entry name" value="NAD(P)-binding Rossmann-fold domains"/>
    <property type="match status" value="1"/>
</dbReference>
<dbReference type="PANTHER" id="PTHR43818:SF11">
    <property type="entry name" value="BCDNA.GH03377"/>
    <property type="match status" value="1"/>
</dbReference>
<keyword evidence="1" id="KW-0560">Oxidoreductase</keyword>